<dbReference type="EMBL" id="QAOM01000002">
    <property type="protein sequence ID" value="PTQ85949.1"/>
    <property type="molecule type" value="Genomic_DNA"/>
</dbReference>
<dbReference type="OrthoDB" id="3213544at2"/>
<evidence type="ECO:0000313" key="2">
    <source>
        <dbReference type="EMBL" id="PTQ85949.1"/>
    </source>
</evidence>
<gene>
    <name evidence="2" type="ORF">C8U37_10252</name>
</gene>
<reference evidence="2 3" key="1">
    <citation type="submission" date="2018-04" db="EMBL/GenBank/DDBJ databases">
        <title>Genomic Encyclopedia of Archaeal and Bacterial Type Strains, Phase II (KMG-II): from individual species to whole genera.</title>
        <authorList>
            <person name="Goeker M."/>
        </authorList>
    </citation>
    <scope>NUCLEOTIDE SEQUENCE [LARGE SCALE GENOMIC DNA]</scope>
    <source>
        <strain evidence="2 3">DSM 18806</strain>
    </source>
</reference>
<dbReference type="Proteomes" id="UP000244161">
    <property type="component" value="Unassembled WGS sequence"/>
</dbReference>
<dbReference type="InterPro" id="IPR025272">
    <property type="entry name" value="SocA_Panacea"/>
</dbReference>
<proteinExistence type="predicted"/>
<dbReference type="Pfam" id="PF13274">
    <property type="entry name" value="SocA_Panacea"/>
    <property type="match status" value="1"/>
</dbReference>
<comment type="caution">
    <text evidence="2">The sequence shown here is derived from an EMBL/GenBank/DDBJ whole genome shotgun (WGS) entry which is preliminary data.</text>
</comment>
<evidence type="ECO:0000313" key="3">
    <source>
        <dbReference type="Proteomes" id="UP000244161"/>
    </source>
</evidence>
<protein>
    <submittedName>
        <fullName evidence="2">Putative zinc finger/helix-turn-helix YgiT family protein</fullName>
    </submittedName>
</protein>
<dbReference type="NCBIfam" id="TIGR03830">
    <property type="entry name" value="CxxCG_CxxCG_HTH"/>
    <property type="match status" value="1"/>
</dbReference>
<dbReference type="InterPro" id="IPR010982">
    <property type="entry name" value="Lambda_DNA-bd_dom_sf"/>
</dbReference>
<dbReference type="RefSeq" id="WP_108031543.1">
    <property type="nucleotide sequence ID" value="NZ_QAOM01000002.1"/>
</dbReference>
<organism evidence="2 3">
    <name type="scientific">Trichococcus patagoniensis</name>
    <dbReference type="NCBI Taxonomy" id="382641"/>
    <lineage>
        <taxon>Bacteria</taxon>
        <taxon>Bacillati</taxon>
        <taxon>Bacillota</taxon>
        <taxon>Bacilli</taxon>
        <taxon>Lactobacillales</taxon>
        <taxon>Carnobacteriaceae</taxon>
        <taxon>Trichococcus</taxon>
    </lineage>
</organism>
<feature type="domain" description="Antitoxin SocA-like Panacea" evidence="1">
    <location>
        <begin position="222"/>
        <end position="325"/>
    </location>
</feature>
<accession>A0A2T5IQ58</accession>
<dbReference type="InterPro" id="IPR022452">
    <property type="entry name" value="MqsA"/>
</dbReference>
<dbReference type="AlphaFoldDB" id="A0A2T5IQ58"/>
<keyword evidence="3" id="KW-1185">Reference proteome</keyword>
<sequence length="347" mass="40808">MNKEYLIEKVKMDCPVCGEIHNVEKRKRMTQGIVKGEVVDFEEVFFLCPITGEEENEFVSARVMDENLLRARDAYRIGRGLLTSNEIAEIRNFYELTQSEFSNLLGWGDVTVTRYESKTIQDETYDNLMRMTGENPFFALQSLEKHEARFTEEKYHKIRNKIIKRVEESGTQYLKIQEINSIYVNYEDESDYNGYRALNLEKVANVVGYFANFVNNLYKVKLMKLLWYADVVNFKRFGKSMTGLVYKHMPYGALPLAYDEIIHLPTVTVEEEMLNDYISYKILPNSEVNISSFTIEELSVLEMISKKFNNYRSKDIVDYMHKEKAYKETEPYKLISFELAKELNELT</sequence>
<name>A0A2T5IQ58_9LACT</name>
<evidence type="ECO:0000259" key="1">
    <source>
        <dbReference type="Pfam" id="PF13274"/>
    </source>
</evidence>
<dbReference type="GO" id="GO:0003677">
    <property type="term" value="F:DNA binding"/>
    <property type="evidence" value="ECO:0007669"/>
    <property type="project" value="InterPro"/>
</dbReference>
<dbReference type="Gene3D" id="1.10.260.40">
    <property type="entry name" value="lambda repressor-like DNA-binding domains"/>
    <property type="match status" value="1"/>
</dbReference>